<dbReference type="AlphaFoldDB" id="A0A645IIA5"/>
<dbReference type="SUPFAM" id="SSF103039">
    <property type="entry name" value="CheC-like"/>
    <property type="match status" value="1"/>
</dbReference>
<protein>
    <recommendedName>
        <fullName evidence="2">Chemotaxis phosphatase CheX-like domain-containing protein</fullName>
    </recommendedName>
</protein>
<evidence type="ECO:0000259" key="2">
    <source>
        <dbReference type="Pfam" id="PF13690"/>
    </source>
</evidence>
<dbReference type="PANTHER" id="PTHR39452">
    <property type="entry name" value="CHEY-P PHOSPHATASE CHEX"/>
    <property type="match status" value="1"/>
</dbReference>
<dbReference type="InterPro" id="IPR028051">
    <property type="entry name" value="CheX-like_dom"/>
</dbReference>
<proteinExistence type="predicted"/>
<organism evidence="3">
    <name type="scientific">bioreactor metagenome</name>
    <dbReference type="NCBI Taxonomy" id="1076179"/>
    <lineage>
        <taxon>unclassified sequences</taxon>
        <taxon>metagenomes</taxon>
        <taxon>ecological metagenomes</taxon>
    </lineage>
</organism>
<evidence type="ECO:0000256" key="1">
    <source>
        <dbReference type="ARBA" id="ARBA00022500"/>
    </source>
</evidence>
<feature type="domain" description="Chemotaxis phosphatase CheX-like" evidence="2">
    <location>
        <begin position="43"/>
        <end position="121"/>
    </location>
</feature>
<dbReference type="GO" id="GO:0006935">
    <property type="term" value="P:chemotaxis"/>
    <property type="evidence" value="ECO:0007669"/>
    <property type="project" value="UniProtKB-KW"/>
</dbReference>
<comment type="caution">
    <text evidence="3">The sequence shown here is derived from an EMBL/GenBank/DDBJ whole genome shotgun (WGS) entry which is preliminary data.</text>
</comment>
<dbReference type="InterPro" id="IPR038756">
    <property type="entry name" value="CheX-like"/>
</dbReference>
<dbReference type="EMBL" id="VSSQ01115736">
    <property type="protein sequence ID" value="MPN51038.1"/>
    <property type="molecule type" value="Genomic_DNA"/>
</dbReference>
<accession>A0A645IIA5</accession>
<dbReference type="InterPro" id="IPR028976">
    <property type="entry name" value="CheC-like_sf"/>
</dbReference>
<dbReference type="CDD" id="cd17906">
    <property type="entry name" value="CheX"/>
    <property type="match status" value="1"/>
</dbReference>
<evidence type="ECO:0000313" key="3">
    <source>
        <dbReference type="EMBL" id="MPN51038.1"/>
    </source>
</evidence>
<reference evidence="3" key="1">
    <citation type="submission" date="2019-08" db="EMBL/GenBank/DDBJ databases">
        <authorList>
            <person name="Kucharzyk K."/>
            <person name="Murdoch R.W."/>
            <person name="Higgins S."/>
            <person name="Loffler F."/>
        </authorList>
    </citation>
    <scope>NUCLEOTIDE SEQUENCE</scope>
</reference>
<dbReference type="Pfam" id="PF13690">
    <property type="entry name" value="CheX"/>
    <property type="match status" value="1"/>
</dbReference>
<keyword evidence="1" id="KW-0145">Chemotaxis</keyword>
<sequence length="149" mass="15926">MTAELYHPFLEATQNVFQLMLDLSDIRERPAEAFDCVDEVDISIGVTGDLTGEIVYRFPRDTSLAIVNIMSGMEVDSVDDFVTSAISEIANIISGNVLTLLAGDGLHCDILPPVLQKADEGGEDAARTACCVSTSAGDVCLDIRLTSAQ</sequence>
<dbReference type="PANTHER" id="PTHR39452:SF1">
    <property type="entry name" value="CHEY-P PHOSPHATASE CHEX"/>
    <property type="match status" value="1"/>
</dbReference>
<name>A0A645IIA5_9ZZZZ</name>
<dbReference type="Gene3D" id="3.40.1550.10">
    <property type="entry name" value="CheC-like"/>
    <property type="match status" value="1"/>
</dbReference>
<gene>
    <name evidence="3" type="ORF">SDC9_198679</name>
</gene>